<dbReference type="RefSeq" id="WP_091747053.1">
    <property type="nucleotide sequence ID" value="NZ_FODY01000012.1"/>
</dbReference>
<dbReference type="AlphaFoldDB" id="A0A1H8VNB8"/>
<dbReference type="EMBL" id="FODY01000012">
    <property type="protein sequence ID" value="SEP16707.1"/>
    <property type="molecule type" value="Genomic_DNA"/>
</dbReference>
<dbReference type="Proteomes" id="UP000198847">
    <property type="component" value="Unassembled WGS sequence"/>
</dbReference>
<gene>
    <name evidence="1" type="ORF">SAMN04490178_11224</name>
</gene>
<evidence type="ECO:0000313" key="1">
    <source>
        <dbReference type="EMBL" id="SEP16707.1"/>
    </source>
</evidence>
<dbReference type="STRING" id="112903.SAMN04490178_11224"/>
<organism evidence="1 2">
    <name type="scientific">Propionispora vibrioides</name>
    <dbReference type="NCBI Taxonomy" id="112903"/>
    <lineage>
        <taxon>Bacteria</taxon>
        <taxon>Bacillati</taxon>
        <taxon>Bacillota</taxon>
        <taxon>Negativicutes</taxon>
        <taxon>Selenomonadales</taxon>
        <taxon>Sporomusaceae</taxon>
        <taxon>Propionispora</taxon>
    </lineage>
</organism>
<evidence type="ECO:0000313" key="2">
    <source>
        <dbReference type="Proteomes" id="UP000198847"/>
    </source>
</evidence>
<name>A0A1H8VNB8_9FIRM</name>
<accession>A0A1H8VNB8</accession>
<proteinExistence type="predicted"/>
<reference evidence="1 2" key="1">
    <citation type="submission" date="2016-10" db="EMBL/GenBank/DDBJ databases">
        <authorList>
            <person name="de Groot N.N."/>
        </authorList>
    </citation>
    <scope>NUCLEOTIDE SEQUENCE [LARGE SCALE GENOMIC DNA]</scope>
    <source>
        <strain evidence="1 2">DSM 13305</strain>
    </source>
</reference>
<protein>
    <submittedName>
        <fullName evidence="1">Uncharacterized protein</fullName>
    </submittedName>
</protein>
<sequence>MANKMKTLQPGDKIYSLFEYKEVLIRGKAEQFLIKIEKVPSSLSVLIQEEDGEAIFCSARRRKEAYRQYAD</sequence>
<keyword evidence="2" id="KW-1185">Reference proteome</keyword>
<dbReference type="OrthoDB" id="9908595at2"/>